<evidence type="ECO:0000313" key="7">
    <source>
        <dbReference type="EMBL" id="MCM1992149.1"/>
    </source>
</evidence>
<reference evidence="7" key="1">
    <citation type="journal article" date="2021" name="mSystems">
        <title>Bacteria and Archaea Synergistically Convert Glycine Betaine to Biogenic Methane in the Formosa Cold Seep of the South China Sea.</title>
        <authorList>
            <person name="Li L."/>
            <person name="Zhang W."/>
            <person name="Zhang S."/>
            <person name="Song L."/>
            <person name="Sun Q."/>
            <person name="Zhang H."/>
            <person name="Xiang H."/>
            <person name="Dong X."/>
        </authorList>
    </citation>
    <scope>NUCLEOTIDE SEQUENCE</scope>
    <source>
        <strain evidence="7">ZWT</strain>
    </source>
</reference>
<keyword evidence="5 6" id="KW-0472">Membrane</keyword>
<evidence type="ECO:0000256" key="6">
    <source>
        <dbReference type="SAM" id="Phobius"/>
    </source>
</evidence>
<dbReference type="RefSeq" id="WP_250861315.1">
    <property type="nucleotide sequence ID" value="NZ_JAGSOJ010000005.1"/>
</dbReference>
<organism evidence="7 8">
    <name type="scientific">Oceanirhabdus seepicola</name>
    <dbReference type="NCBI Taxonomy" id="2828781"/>
    <lineage>
        <taxon>Bacteria</taxon>
        <taxon>Bacillati</taxon>
        <taxon>Bacillota</taxon>
        <taxon>Clostridia</taxon>
        <taxon>Eubacteriales</taxon>
        <taxon>Clostridiaceae</taxon>
        <taxon>Oceanirhabdus</taxon>
    </lineage>
</organism>
<evidence type="ECO:0000256" key="5">
    <source>
        <dbReference type="ARBA" id="ARBA00023136"/>
    </source>
</evidence>
<feature type="transmembrane region" description="Helical" evidence="6">
    <location>
        <begin position="279"/>
        <end position="301"/>
    </location>
</feature>
<feature type="transmembrane region" description="Helical" evidence="6">
    <location>
        <begin position="105"/>
        <end position="124"/>
    </location>
</feature>
<dbReference type="EMBL" id="JAGSOJ010000005">
    <property type="protein sequence ID" value="MCM1992149.1"/>
    <property type="molecule type" value="Genomic_DNA"/>
</dbReference>
<dbReference type="PANTHER" id="PTHR30250">
    <property type="entry name" value="PST FAMILY PREDICTED COLANIC ACID TRANSPORTER"/>
    <property type="match status" value="1"/>
</dbReference>
<reference evidence="7" key="2">
    <citation type="submission" date="2021-04" db="EMBL/GenBank/DDBJ databases">
        <authorList>
            <person name="Dong X."/>
        </authorList>
    </citation>
    <scope>NUCLEOTIDE SEQUENCE</scope>
    <source>
        <strain evidence="7">ZWT</strain>
    </source>
</reference>
<feature type="transmembrane region" description="Helical" evidence="6">
    <location>
        <begin position="313"/>
        <end position="332"/>
    </location>
</feature>
<protein>
    <submittedName>
        <fullName evidence="7">Flippase</fullName>
    </submittedName>
</protein>
<keyword evidence="3 6" id="KW-0812">Transmembrane</keyword>
<sequence length="400" mass="45138">MADKNFMKRLTESSVGNILVYVINILFPILAEKLYGFYASGEYTYGLSIVNMTMFVATLGLGTGLLYFIPKEGNKYITFSFVMNFFASLVIILGMFFMFEDTSVRVMLPLIWFMSAEQIFFSIFRAKHSIKEYFRINIMVGLVLKSILIWVFYLLWGANYLNIVIATYISVGISLVIYFIKQRDEFGKLIVSKRVISYSLPLIIGSMMSVLMSQIDIVMIRNMIGSEDVQIYNLVAKIATFPSIFLLVLNTIFPPIVAKLYHDGDMPKLREMYKKSARTLALISGIVIIVMIIFRKQILLLCGAEYLQAEYVLIYRGIGQVINASVGSVWYIICMTGRSKTNMFGKIVAAILNTVLNFVLIPKMGITGAALASMITVGFVNILGYSIVKRILDVKVYGIV</sequence>
<dbReference type="InterPro" id="IPR002528">
    <property type="entry name" value="MATE_fam"/>
</dbReference>
<feature type="transmembrane region" description="Helical" evidence="6">
    <location>
        <begin position="367"/>
        <end position="388"/>
    </location>
</feature>
<evidence type="ECO:0000256" key="2">
    <source>
        <dbReference type="ARBA" id="ARBA00022475"/>
    </source>
</evidence>
<gene>
    <name evidence="7" type="ORF">KDK92_20705</name>
</gene>
<proteinExistence type="predicted"/>
<keyword evidence="8" id="KW-1185">Reference proteome</keyword>
<feature type="transmembrane region" description="Helical" evidence="6">
    <location>
        <begin position="136"/>
        <end position="154"/>
    </location>
</feature>
<name>A0A9J6P9N0_9CLOT</name>
<evidence type="ECO:0000256" key="3">
    <source>
        <dbReference type="ARBA" id="ARBA00022692"/>
    </source>
</evidence>
<evidence type="ECO:0000256" key="1">
    <source>
        <dbReference type="ARBA" id="ARBA00004651"/>
    </source>
</evidence>
<accession>A0A9J6P9N0</accession>
<feature type="transmembrane region" description="Helical" evidence="6">
    <location>
        <begin position="240"/>
        <end position="258"/>
    </location>
</feature>
<dbReference type="Pfam" id="PF01554">
    <property type="entry name" value="MatE"/>
    <property type="match status" value="1"/>
</dbReference>
<dbReference type="GO" id="GO:0042910">
    <property type="term" value="F:xenobiotic transmembrane transporter activity"/>
    <property type="evidence" value="ECO:0007669"/>
    <property type="project" value="InterPro"/>
</dbReference>
<dbReference type="AlphaFoldDB" id="A0A9J6P9N0"/>
<feature type="transmembrane region" description="Helical" evidence="6">
    <location>
        <begin position="200"/>
        <end position="220"/>
    </location>
</feature>
<feature type="transmembrane region" description="Helical" evidence="6">
    <location>
        <begin position="344"/>
        <end position="361"/>
    </location>
</feature>
<comment type="caution">
    <text evidence="7">The sequence shown here is derived from an EMBL/GenBank/DDBJ whole genome shotgun (WGS) entry which is preliminary data.</text>
</comment>
<comment type="subcellular location">
    <subcellularLocation>
        <location evidence="1">Cell membrane</location>
        <topology evidence="1">Multi-pass membrane protein</topology>
    </subcellularLocation>
</comment>
<feature type="transmembrane region" description="Helical" evidence="6">
    <location>
        <begin position="160"/>
        <end position="180"/>
    </location>
</feature>
<dbReference type="Proteomes" id="UP001056429">
    <property type="component" value="Unassembled WGS sequence"/>
</dbReference>
<evidence type="ECO:0000313" key="8">
    <source>
        <dbReference type="Proteomes" id="UP001056429"/>
    </source>
</evidence>
<dbReference type="GO" id="GO:0015297">
    <property type="term" value="F:antiporter activity"/>
    <property type="evidence" value="ECO:0007669"/>
    <property type="project" value="InterPro"/>
</dbReference>
<dbReference type="GO" id="GO:0005886">
    <property type="term" value="C:plasma membrane"/>
    <property type="evidence" value="ECO:0007669"/>
    <property type="project" value="UniProtKB-SubCell"/>
</dbReference>
<feature type="transmembrane region" description="Helical" evidence="6">
    <location>
        <begin position="76"/>
        <end position="99"/>
    </location>
</feature>
<dbReference type="CDD" id="cd13128">
    <property type="entry name" value="MATE_Wzx_like"/>
    <property type="match status" value="1"/>
</dbReference>
<keyword evidence="4 6" id="KW-1133">Transmembrane helix</keyword>
<dbReference type="PANTHER" id="PTHR30250:SF11">
    <property type="entry name" value="O-ANTIGEN TRANSPORTER-RELATED"/>
    <property type="match status" value="1"/>
</dbReference>
<feature type="transmembrane region" description="Helical" evidence="6">
    <location>
        <begin position="12"/>
        <end position="31"/>
    </location>
</feature>
<evidence type="ECO:0000256" key="4">
    <source>
        <dbReference type="ARBA" id="ARBA00022989"/>
    </source>
</evidence>
<dbReference type="InterPro" id="IPR050833">
    <property type="entry name" value="Poly_Biosynth_Transport"/>
</dbReference>
<keyword evidence="2" id="KW-1003">Cell membrane</keyword>
<feature type="transmembrane region" description="Helical" evidence="6">
    <location>
        <begin position="43"/>
        <end position="69"/>
    </location>
</feature>